<comment type="caution">
    <text evidence="1">The sequence shown here is derived from an EMBL/GenBank/DDBJ whole genome shotgun (WGS) entry which is preliminary data.</text>
</comment>
<reference evidence="1 2" key="1">
    <citation type="submission" date="2020-07" db="EMBL/GenBank/DDBJ databases">
        <title>Genomes of two Microcystis aeruginosa (Cyanobacteria) strains from Florida (USA) with disparate toxicogenic potential.</title>
        <authorList>
            <person name="Lefler F.W."/>
            <person name="Barbosa M."/>
            <person name="Berthold D.E."/>
            <person name="Laughinghouse H.D. IV."/>
        </authorList>
    </citation>
    <scope>NUCLEOTIDE SEQUENCE [LARGE SCALE GENOMIC DNA]</scope>
    <source>
        <strain evidence="1 2">BLCCF158</strain>
    </source>
</reference>
<gene>
    <name evidence="1" type="ORF">H0901_19320</name>
</gene>
<proteinExistence type="predicted"/>
<organism evidence="1 2">
    <name type="scientific">Microcystis aeruginosa BLCC-F158</name>
    <dbReference type="NCBI Taxonomy" id="2755316"/>
    <lineage>
        <taxon>Bacteria</taxon>
        <taxon>Bacillati</taxon>
        <taxon>Cyanobacteriota</taxon>
        <taxon>Cyanophyceae</taxon>
        <taxon>Oscillatoriophycideae</taxon>
        <taxon>Chroococcales</taxon>
        <taxon>Microcystaceae</taxon>
        <taxon>Microcystis</taxon>
    </lineage>
</organism>
<dbReference type="EMBL" id="JACEGC010000128">
    <property type="protein sequence ID" value="MBC1197340.1"/>
    <property type="molecule type" value="Genomic_DNA"/>
</dbReference>
<dbReference type="AlphaFoldDB" id="A0A841V8U5"/>
<evidence type="ECO:0000313" key="2">
    <source>
        <dbReference type="Proteomes" id="UP000525432"/>
    </source>
</evidence>
<sequence>MKIEISDGHCQTIFARNNDWIVNTARLKSHLGNLFAILVWYEKLTGAGSGGTSDFAAKIEE</sequence>
<name>A0A841V8U5_MICAE</name>
<dbReference type="RefSeq" id="WP_185240882.1">
    <property type="nucleotide sequence ID" value="NZ_JACEGC010000128.1"/>
</dbReference>
<protein>
    <submittedName>
        <fullName evidence="1">Uncharacterized protein</fullName>
    </submittedName>
</protein>
<evidence type="ECO:0000313" key="1">
    <source>
        <dbReference type="EMBL" id="MBC1197340.1"/>
    </source>
</evidence>
<dbReference type="Proteomes" id="UP000525432">
    <property type="component" value="Unassembled WGS sequence"/>
</dbReference>
<accession>A0A841V8U5</accession>